<sequence>MWTLLWPSNYMDDSMAILYMCLDALVAIYVKERLLWLSMSSVRLYGAVGKIGLRGNVSKTKLIERTLNESATNELETMKDW</sequence>
<evidence type="ECO:0000313" key="3">
    <source>
        <dbReference type="Proteomes" id="UP000322667"/>
    </source>
</evidence>
<keyword evidence="3" id="KW-1185">Reference proteome</keyword>
<dbReference type="Proteomes" id="UP000322667">
    <property type="component" value="Chromosome D07"/>
</dbReference>
<keyword evidence="1" id="KW-1133">Transmembrane helix</keyword>
<gene>
    <name evidence="2" type="ORF">ES332_D07G171600v1</name>
</gene>
<organism evidence="2 3">
    <name type="scientific">Gossypium tomentosum</name>
    <name type="common">Hawaiian cotton</name>
    <name type="synonym">Gossypium sandvicense</name>
    <dbReference type="NCBI Taxonomy" id="34277"/>
    <lineage>
        <taxon>Eukaryota</taxon>
        <taxon>Viridiplantae</taxon>
        <taxon>Streptophyta</taxon>
        <taxon>Embryophyta</taxon>
        <taxon>Tracheophyta</taxon>
        <taxon>Spermatophyta</taxon>
        <taxon>Magnoliopsida</taxon>
        <taxon>eudicotyledons</taxon>
        <taxon>Gunneridae</taxon>
        <taxon>Pentapetalae</taxon>
        <taxon>rosids</taxon>
        <taxon>malvids</taxon>
        <taxon>Malvales</taxon>
        <taxon>Malvaceae</taxon>
        <taxon>Malvoideae</taxon>
        <taxon>Gossypium</taxon>
    </lineage>
</organism>
<evidence type="ECO:0000313" key="2">
    <source>
        <dbReference type="EMBL" id="TYH63168.1"/>
    </source>
</evidence>
<keyword evidence="1" id="KW-0472">Membrane</keyword>
<dbReference type="AlphaFoldDB" id="A0A5D2K7P2"/>
<name>A0A5D2K7P2_GOSTO</name>
<keyword evidence="1" id="KW-0812">Transmembrane</keyword>
<proteinExistence type="predicted"/>
<evidence type="ECO:0000256" key="1">
    <source>
        <dbReference type="SAM" id="Phobius"/>
    </source>
</evidence>
<reference evidence="2 3" key="1">
    <citation type="submission" date="2019-07" db="EMBL/GenBank/DDBJ databases">
        <title>WGS assembly of Gossypium tomentosum.</title>
        <authorList>
            <person name="Chen Z.J."/>
            <person name="Sreedasyam A."/>
            <person name="Ando A."/>
            <person name="Song Q."/>
            <person name="De L."/>
            <person name="Hulse-Kemp A."/>
            <person name="Ding M."/>
            <person name="Ye W."/>
            <person name="Kirkbride R."/>
            <person name="Jenkins J."/>
            <person name="Plott C."/>
            <person name="Lovell J."/>
            <person name="Lin Y.-M."/>
            <person name="Vaughn R."/>
            <person name="Liu B."/>
            <person name="Li W."/>
            <person name="Simpson S."/>
            <person name="Scheffler B."/>
            <person name="Saski C."/>
            <person name="Grover C."/>
            <person name="Hu G."/>
            <person name="Conover J."/>
            <person name="Carlson J."/>
            <person name="Shu S."/>
            <person name="Boston L."/>
            <person name="Williams M."/>
            <person name="Peterson D."/>
            <person name="Mcgee K."/>
            <person name="Jones D."/>
            <person name="Wendel J."/>
            <person name="Stelly D."/>
            <person name="Grimwood J."/>
            <person name="Schmutz J."/>
        </authorList>
    </citation>
    <scope>NUCLEOTIDE SEQUENCE [LARGE SCALE GENOMIC DNA]</scope>
    <source>
        <strain evidence="2">7179.01</strain>
    </source>
</reference>
<dbReference type="EMBL" id="CM017629">
    <property type="protein sequence ID" value="TYH63169.1"/>
    <property type="molecule type" value="Genomic_DNA"/>
</dbReference>
<dbReference type="EMBL" id="CM017629">
    <property type="protein sequence ID" value="TYH63168.1"/>
    <property type="molecule type" value="Genomic_DNA"/>
</dbReference>
<accession>A0A5D2K7P2</accession>
<feature type="transmembrane region" description="Helical" evidence="1">
    <location>
        <begin position="14"/>
        <end position="30"/>
    </location>
</feature>
<protein>
    <submittedName>
        <fullName evidence="2">Uncharacterized protein</fullName>
    </submittedName>
</protein>